<protein>
    <submittedName>
        <fullName evidence="1">Uncharacterized protein</fullName>
    </submittedName>
</protein>
<gene>
    <name evidence="1" type="ORF">RJT34_03859</name>
</gene>
<dbReference type="Proteomes" id="UP001359559">
    <property type="component" value="Unassembled WGS sequence"/>
</dbReference>
<proteinExistence type="predicted"/>
<keyword evidence="2" id="KW-1185">Reference proteome</keyword>
<dbReference type="AlphaFoldDB" id="A0AAN9KLH9"/>
<accession>A0AAN9KLH9</accession>
<sequence length="138" mass="15164">MVVRTIRNRGGARPPVVAILGDPKCQNLTDFVYRSIISSGGRYELGSTQDLPLQCDFWALYVRLVGALYFQYFGDCINGVRSAICYSILQELLLFSATLVLGSETSSSFLFSGSKDSSSPCCYPSLFGFVTPLLPFSF</sequence>
<dbReference type="EMBL" id="JAYKXN010000001">
    <property type="protein sequence ID" value="KAK7319141.1"/>
    <property type="molecule type" value="Genomic_DNA"/>
</dbReference>
<evidence type="ECO:0000313" key="2">
    <source>
        <dbReference type="Proteomes" id="UP001359559"/>
    </source>
</evidence>
<comment type="caution">
    <text evidence="1">The sequence shown here is derived from an EMBL/GenBank/DDBJ whole genome shotgun (WGS) entry which is preliminary data.</text>
</comment>
<organism evidence="1 2">
    <name type="scientific">Clitoria ternatea</name>
    <name type="common">Butterfly pea</name>
    <dbReference type="NCBI Taxonomy" id="43366"/>
    <lineage>
        <taxon>Eukaryota</taxon>
        <taxon>Viridiplantae</taxon>
        <taxon>Streptophyta</taxon>
        <taxon>Embryophyta</taxon>
        <taxon>Tracheophyta</taxon>
        <taxon>Spermatophyta</taxon>
        <taxon>Magnoliopsida</taxon>
        <taxon>eudicotyledons</taxon>
        <taxon>Gunneridae</taxon>
        <taxon>Pentapetalae</taxon>
        <taxon>rosids</taxon>
        <taxon>fabids</taxon>
        <taxon>Fabales</taxon>
        <taxon>Fabaceae</taxon>
        <taxon>Papilionoideae</taxon>
        <taxon>50 kb inversion clade</taxon>
        <taxon>NPAAA clade</taxon>
        <taxon>indigoferoid/millettioid clade</taxon>
        <taxon>Phaseoleae</taxon>
        <taxon>Clitoria</taxon>
    </lineage>
</organism>
<name>A0AAN9KLH9_CLITE</name>
<evidence type="ECO:0000313" key="1">
    <source>
        <dbReference type="EMBL" id="KAK7319141.1"/>
    </source>
</evidence>
<reference evidence="1 2" key="1">
    <citation type="submission" date="2024-01" db="EMBL/GenBank/DDBJ databases">
        <title>The genomes of 5 underutilized Papilionoideae crops provide insights into root nodulation and disease resistance.</title>
        <authorList>
            <person name="Yuan L."/>
        </authorList>
    </citation>
    <scope>NUCLEOTIDE SEQUENCE [LARGE SCALE GENOMIC DNA]</scope>
    <source>
        <strain evidence="1">LY-2023</strain>
        <tissue evidence="1">Leaf</tissue>
    </source>
</reference>